<proteinExistence type="predicted"/>
<feature type="signal peptide" evidence="1">
    <location>
        <begin position="1"/>
        <end position="21"/>
    </location>
</feature>
<sequence>MRSSTAAGITALLLATSAAFGFQTAPKPNLPYKAIDNPEFIPAKEATFMSDRDRMIGVTEGKIAKAYPAGILAQHGLVQDKLPDGPIAVTW</sequence>
<comment type="caution">
    <text evidence="2">The sequence shown here is derived from an EMBL/GenBank/DDBJ whole genome shotgun (WGS) entry which is preliminary data.</text>
</comment>
<dbReference type="Pfam" id="PF11376">
    <property type="entry name" value="DUF3179"/>
    <property type="match status" value="1"/>
</dbReference>
<evidence type="ECO:0000256" key="1">
    <source>
        <dbReference type="SAM" id="SignalP"/>
    </source>
</evidence>
<keyword evidence="3" id="KW-1185">Reference proteome</keyword>
<organism evidence="2 3">
    <name type="scientific">Candidatus Acidiferrum panamense</name>
    <dbReference type="NCBI Taxonomy" id="2741543"/>
    <lineage>
        <taxon>Bacteria</taxon>
        <taxon>Pseudomonadati</taxon>
        <taxon>Acidobacteriota</taxon>
        <taxon>Terriglobia</taxon>
        <taxon>Candidatus Acidiferrales</taxon>
        <taxon>Candidatus Acidiferrum</taxon>
    </lineage>
</organism>
<evidence type="ECO:0000313" key="3">
    <source>
        <dbReference type="Proteomes" id="UP000567293"/>
    </source>
</evidence>
<accession>A0A7V8NPD0</accession>
<dbReference type="EMBL" id="JACDQQ010000841">
    <property type="protein sequence ID" value="MBA0085055.1"/>
    <property type="molecule type" value="Genomic_DNA"/>
</dbReference>
<evidence type="ECO:0000313" key="2">
    <source>
        <dbReference type="EMBL" id="MBA0085055.1"/>
    </source>
</evidence>
<gene>
    <name evidence="2" type="ORF">HRJ53_08665</name>
</gene>
<dbReference type="InterPro" id="IPR021516">
    <property type="entry name" value="DUF3179"/>
</dbReference>
<feature type="chain" id="PRO_5031477860" evidence="1">
    <location>
        <begin position="22"/>
        <end position="91"/>
    </location>
</feature>
<keyword evidence="1" id="KW-0732">Signal</keyword>
<dbReference type="Proteomes" id="UP000567293">
    <property type="component" value="Unassembled WGS sequence"/>
</dbReference>
<dbReference type="AlphaFoldDB" id="A0A7V8NPD0"/>
<reference evidence="2" key="1">
    <citation type="submission" date="2020-06" db="EMBL/GenBank/DDBJ databases">
        <title>Legume-microbial interactions unlock mineral nutrients during tropical forest succession.</title>
        <authorList>
            <person name="Epihov D.Z."/>
        </authorList>
    </citation>
    <scope>NUCLEOTIDE SEQUENCE [LARGE SCALE GENOMIC DNA]</scope>
    <source>
        <strain evidence="2">Pan2503</strain>
    </source>
</reference>
<name>A0A7V8NPD0_9BACT</name>
<protein>
    <submittedName>
        <fullName evidence="2">DUF3179 domain-containing protein</fullName>
    </submittedName>
</protein>